<dbReference type="GO" id="GO:0005789">
    <property type="term" value="C:endoplasmic reticulum membrane"/>
    <property type="evidence" value="ECO:0007669"/>
    <property type="project" value="UniProtKB-SubCell"/>
</dbReference>
<name>A0AA38HQX1_9CUCU</name>
<evidence type="ECO:0000256" key="6">
    <source>
        <dbReference type="ARBA" id="ARBA00044456"/>
    </source>
</evidence>
<keyword evidence="5 9" id="KW-0482">Metalloprotease</keyword>
<dbReference type="GO" id="GO:0046872">
    <property type="term" value="F:metal ion binding"/>
    <property type="evidence" value="ECO:0007669"/>
    <property type="project" value="UniProtKB-UniRule"/>
</dbReference>
<dbReference type="PANTHER" id="PTHR10120">
    <property type="entry name" value="CAAX PRENYL PROTEASE 1"/>
    <property type="match status" value="1"/>
</dbReference>
<evidence type="ECO:0000256" key="3">
    <source>
        <dbReference type="ARBA" id="ARBA00022801"/>
    </source>
</evidence>
<comment type="catalytic activity">
    <reaction evidence="6 9">
        <text>Hydrolyzes the peptide bond -P2-(S-farnesyl or geranylgeranyl)C-P1'-P2'-P3'-COOH where P1' and P2' are amino acids with aliphatic side chains and P3' is any C-terminal residue.</text>
        <dbReference type="EC" id="3.4.24.84"/>
    </reaction>
</comment>
<dbReference type="InterPro" id="IPR027057">
    <property type="entry name" value="CAXX_Prtase_1"/>
</dbReference>
<comment type="similarity">
    <text evidence="9">Belongs to the peptidase M48A family.</text>
</comment>
<dbReference type="InterPro" id="IPR001915">
    <property type="entry name" value="Peptidase_M48"/>
</dbReference>
<keyword evidence="9" id="KW-0812">Transmembrane</keyword>
<sequence length="423" mass="49920">MIPLDIVGLKHIVLLSIWIDYLWEQYLCARQYQKSVVVVEQPIILKSAMTKKAYDKARTYMLKRKRFTFVKDFVHVITSSIIIVYEILPMSWAHVASFTHLDETLRNSIWYLAFTTCLSILYLPLTIYEVFVIEYRRGDEFLAWQKLKTFIWSQIILMIISSALVMVIQRGDEVLIQLWITLCVIIFLVGTLYPLLAPSKFRQLTRLPEGALRTKIFNLASDLHFPLKEIFIEERFKRPSCQIIYFYGDSITKNIVLCDQLIAKDEGDGCSDEEILALVAYEFSHWYYNQAFKYVLALEVNLTFYFGAFYFLFKNPQIYQTFGFVEERPILVGVYVVLKYAMGFYSTVLSFLFLQVSRYFIKQNDRFVTRMGKGEDLVRALVRLEKMNSAFPVYDWLYSAWHHDKPGLIERIANIRNDDFKFE</sequence>
<evidence type="ECO:0000256" key="2">
    <source>
        <dbReference type="ARBA" id="ARBA00022723"/>
    </source>
</evidence>
<feature type="transmembrane region" description="Helical" evidence="9">
    <location>
        <begin position="149"/>
        <end position="168"/>
    </location>
</feature>
<dbReference type="AlphaFoldDB" id="A0AA38HQX1"/>
<evidence type="ECO:0000259" key="10">
    <source>
        <dbReference type="Pfam" id="PF01435"/>
    </source>
</evidence>
<keyword evidence="1 9" id="KW-0645">Protease</keyword>
<keyword evidence="4 8" id="KW-0862">Zinc</keyword>
<dbReference type="CDD" id="cd07343">
    <property type="entry name" value="M48A_Zmpste24p_like"/>
    <property type="match status" value="1"/>
</dbReference>
<feature type="binding site" evidence="8">
    <location>
        <position position="285"/>
    </location>
    <ligand>
        <name>Zn(2+)</name>
        <dbReference type="ChEBI" id="CHEBI:29105"/>
        <note>catalytic</note>
    </ligand>
</feature>
<evidence type="ECO:0000256" key="8">
    <source>
        <dbReference type="PIRSR" id="PIRSR627057-2"/>
    </source>
</evidence>
<dbReference type="EC" id="3.4.24.84" evidence="9"/>
<feature type="active site" description="Proton donor" evidence="7">
    <location>
        <position position="365"/>
    </location>
</feature>
<evidence type="ECO:0000256" key="5">
    <source>
        <dbReference type="ARBA" id="ARBA00023049"/>
    </source>
</evidence>
<proteinExistence type="inferred from homology"/>
<evidence type="ECO:0000313" key="12">
    <source>
        <dbReference type="EMBL" id="KAJ3641486.1"/>
    </source>
</evidence>
<comment type="function">
    <text evidence="9">Proteolytically removes the C-terminal three residues of farnesylated proteins.</text>
</comment>
<feature type="transmembrane region" description="Helical" evidence="9">
    <location>
        <begin position="174"/>
        <end position="196"/>
    </location>
</feature>
<evidence type="ECO:0000256" key="1">
    <source>
        <dbReference type="ARBA" id="ARBA00022670"/>
    </source>
</evidence>
<evidence type="ECO:0000259" key="11">
    <source>
        <dbReference type="Pfam" id="PF16491"/>
    </source>
</evidence>
<feature type="transmembrane region" description="Helical" evidence="9">
    <location>
        <begin position="333"/>
        <end position="354"/>
    </location>
</feature>
<feature type="domain" description="CAAX prenyl protease 1 N-terminal" evidence="11">
    <location>
        <begin position="41"/>
        <end position="196"/>
    </location>
</feature>
<comment type="caution">
    <text evidence="12">The sequence shown here is derived from an EMBL/GenBank/DDBJ whole genome shotgun (WGS) entry which is preliminary data.</text>
</comment>
<keyword evidence="2 8" id="KW-0479">Metal-binding</keyword>
<keyword evidence="13" id="KW-1185">Reference proteome</keyword>
<feature type="active site" evidence="7">
    <location>
        <position position="282"/>
    </location>
</feature>
<feature type="transmembrane region" description="Helical" evidence="9">
    <location>
        <begin position="69"/>
        <end position="88"/>
    </location>
</feature>
<feature type="domain" description="Peptidase M48" evidence="10">
    <location>
        <begin position="209"/>
        <end position="417"/>
    </location>
</feature>
<evidence type="ECO:0000313" key="13">
    <source>
        <dbReference type="Proteomes" id="UP001168821"/>
    </source>
</evidence>
<organism evidence="12 13">
    <name type="scientific">Zophobas morio</name>
    <dbReference type="NCBI Taxonomy" id="2755281"/>
    <lineage>
        <taxon>Eukaryota</taxon>
        <taxon>Metazoa</taxon>
        <taxon>Ecdysozoa</taxon>
        <taxon>Arthropoda</taxon>
        <taxon>Hexapoda</taxon>
        <taxon>Insecta</taxon>
        <taxon>Pterygota</taxon>
        <taxon>Neoptera</taxon>
        <taxon>Endopterygota</taxon>
        <taxon>Coleoptera</taxon>
        <taxon>Polyphaga</taxon>
        <taxon>Cucujiformia</taxon>
        <taxon>Tenebrionidae</taxon>
        <taxon>Zophobas</taxon>
    </lineage>
</organism>
<dbReference type="GO" id="GO:0004222">
    <property type="term" value="F:metalloendopeptidase activity"/>
    <property type="evidence" value="ECO:0007669"/>
    <property type="project" value="UniProtKB-UniRule"/>
</dbReference>
<keyword evidence="9" id="KW-0472">Membrane</keyword>
<dbReference type="Gene3D" id="3.30.2010.10">
    <property type="entry name" value="Metalloproteases ('zincins'), catalytic domain"/>
    <property type="match status" value="1"/>
</dbReference>
<dbReference type="EMBL" id="JALNTZ010000009">
    <property type="protein sequence ID" value="KAJ3641486.1"/>
    <property type="molecule type" value="Genomic_DNA"/>
</dbReference>
<gene>
    <name evidence="12" type="ORF">Zmor_027993</name>
</gene>
<dbReference type="Pfam" id="PF01435">
    <property type="entry name" value="Peptidase_M48"/>
    <property type="match status" value="1"/>
</dbReference>
<dbReference type="InterPro" id="IPR032456">
    <property type="entry name" value="Peptidase_M48_N"/>
</dbReference>
<dbReference type="Pfam" id="PF16491">
    <property type="entry name" value="Peptidase_M48_N"/>
    <property type="match status" value="1"/>
</dbReference>
<comment type="cofactor">
    <cofactor evidence="8 9">
        <name>Zn(2+)</name>
        <dbReference type="ChEBI" id="CHEBI:29105"/>
    </cofactor>
    <text evidence="8 9">Binds 1 zinc ion per subunit.</text>
</comment>
<feature type="transmembrane region" description="Helical" evidence="9">
    <location>
        <begin position="108"/>
        <end position="128"/>
    </location>
</feature>
<evidence type="ECO:0000256" key="7">
    <source>
        <dbReference type="PIRSR" id="PIRSR627057-1"/>
    </source>
</evidence>
<evidence type="ECO:0000256" key="4">
    <source>
        <dbReference type="ARBA" id="ARBA00022833"/>
    </source>
</evidence>
<keyword evidence="9" id="KW-1133">Transmembrane helix</keyword>
<comment type="subcellular location">
    <subcellularLocation>
        <location evidence="9">Endoplasmic reticulum membrane</location>
        <topology evidence="9">Multi-pass membrane protein</topology>
    </subcellularLocation>
</comment>
<dbReference type="GO" id="GO:0071586">
    <property type="term" value="P:CAAX-box protein processing"/>
    <property type="evidence" value="ECO:0007669"/>
    <property type="project" value="UniProtKB-UniRule"/>
</dbReference>
<accession>A0AA38HQX1</accession>
<dbReference type="Proteomes" id="UP001168821">
    <property type="component" value="Unassembled WGS sequence"/>
</dbReference>
<protein>
    <recommendedName>
        <fullName evidence="9">CAAX prenyl protease</fullName>
        <ecNumber evidence="9">3.4.24.84</ecNumber>
    </recommendedName>
</protein>
<keyword evidence="3 9" id="KW-0378">Hydrolase</keyword>
<reference evidence="12" key="1">
    <citation type="journal article" date="2023" name="G3 (Bethesda)">
        <title>Whole genome assemblies of Zophobas morio and Tenebrio molitor.</title>
        <authorList>
            <person name="Kaur S."/>
            <person name="Stinson S.A."/>
            <person name="diCenzo G.C."/>
        </authorList>
    </citation>
    <scope>NUCLEOTIDE SEQUENCE</scope>
    <source>
        <strain evidence="12">QUZm001</strain>
    </source>
</reference>
<keyword evidence="9" id="KW-0256">Endoplasmic reticulum</keyword>
<feature type="transmembrane region" description="Helical" evidence="9">
    <location>
        <begin position="294"/>
        <end position="313"/>
    </location>
</feature>
<evidence type="ECO:0000256" key="9">
    <source>
        <dbReference type="RuleBase" id="RU366005"/>
    </source>
</evidence>